<evidence type="ECO:0000256" key="1">
    <source>
        <dbReference type="SAM" id="MobiDB-lite"/>
    </source>
</evidence>
<organism evidence="3 4">
    <name type="scientific">Sphingobium cloacae</name>
    <dbReference type="NCBI Taxonomy" id="120107"/>
    <lineage>
        <taxon>Bacteria</taxon>
        <taxon>Pseudomonadati</taxon>
        <taxon>Pseudomonadota</taxon>
        <taxon>Alphaproteobacteria</taxon>
        <taxon>Sphingomonadales</taxon>
        <taxon>Sphingomonadaceae</taxon>
        <taxon>Sphingobium</taxon>
    </lineage>
</organism>
<keyword evidence="2" id="KW-0472">Membrane</keyword>
<accession>A0A1E1EXY5</accession>
<dbReference type="KEGG" id="sclo:SCLO_1000510"/>
<keyword evidence="2" id="KW-1133">Transmembrane helix</keyword>
<dbReference type="Proteomes" id="UP000218272">
    <property type="component" value="Chromosome SCLO_1"/>
</dbReference>
<dbReference type="InterPro" id="IPR005625">
    <property type="entry name" value="PepSY-ass_TM"/>
</dbReference>
<name>A0A1E1EXY5_9SPHN</name>
<keyword evidence="4" id="KW-1185">Reference proteome</keyword>
<dbReference type="Pfam" id="PF03929">
    <property type="entry name" value="PepSY_TM"/>
    <property type="match status" value="1"/>
</dbReference>
<evidence type="ECO:0000313" key="3">
    <source>
        <dbReference type="EMBL" id="BAV63091.1"/>
    </source>
</evidence>
<protein>
    <submittedName>
        <fullName evidence="3">Uncharacterized protein</fullName>
    </submittedName>
</protein>
<feature type="compositionally biased region" description="Basic residues" evidence="1">
    <location>
        <begin position="98"/>
        <end position="107"/>
    </location>
</feature>
<proteinExistence type="predicted"/>
<feature type="region of interest" description="Disordered" evidence="1">
    <location>
        <begin position="78"/>
        <end position="116"/>
    </location>
</feature>
<dbReference type="EMBL" id="AP017655">
    <property type="protein sequence ID" value="BAV63091.1"/>
    <property type="molecule type" value="Genomic_DNA"/>
</dbReference>
<evidence type="ECO:0000256" key="2">
    <source>
        <dbReference type="SAM" id="Phobius"/>
    </source>
</evidence>
<dbReference type="AlphaFoldDB" id="A0A1E1EXY5"/>
<reference evidence="3 4" key="1">
    <citation type="submission" date="2016-10" db="EMBL/GenBank/DDBJ databases">
        <title>Complete Genome Sequence of the Nonylphenol-Degrading Bacterium Sphingobium cloacae JCM 10874T.</title>
        <authorList>
            <person name="Ootsuka M."/>
            <person name="Nishizawa T."/>
            <person name="Ohta H."/>
        </authorList>
    </citation>
    <scope>NUCLEOTIDE SEQUENCE [LARGE SCALE GENOMIC DNA]</scope>
    <source>
        <strain evidence="3 4">JCM 10874</strain>
    </source>
</reference>
<evidence type="ECO:0000313" key="4">
    <source>
        <dbReference type="Proteomes" id="UP000218272"/>
    </source>
</evidence>
<gene>
    <name evidence="3" type="ORF">SCLO_1000510</name>
</gene>
<dbReference type="RefSeq" id="WP_066521660.1">
    <property type="nucleotide sequence ID" value="NZ_AP017655.1"/>
</dbReference>
<sequence length="116" mass="12783">MAQLHTWAGLLPGWLLFLIVLFGTAIFFRQEINQWMRPELRAAPISNRALDAAGAYPMVAPSYTEQRSTLAKTIGLGHKPETKASVARPSPEAVKPAKAAHIRRARKKAAETPQPE</sequence>
<feature type="transmembrane region" description="Helical" evidence="2">
    <location>
        <begin position="6"/>
        <end position="28"/>
    </location>
</feature>
<keyword evidence="2" id="KW-0812">Transmembrane</keyword>